<dbReference type="Gene3D" id="3.30.565.10">
    <property type="entry name" value="Histidine kinase-like ATPase, C-terminal domain"/>
    <property type="match status" value="1"/>
</dbReference>
<name>A0A1V1PDI5_9BACT</name>
<keyword evidence="6 15" id="KW-0418">Kinase</keyword>
<comment type="subunit">
    <text evidence="9">At low DSF concentrations, interacts with RpfF.</text>
</comment>
<dbReference type="Pfam" id="PF00512">
    <property type="entry name" value="HisKA"/>
    <property type="match status" value="1"/>
</dbReference>
<evidence type="ECO:0000256" key="9">
    <source>
        <dbReference type="ARBA" id="ARBA00064003"/>
    </source>
</evidence>
<evidence type="ECO:0000256" key="12">
    <source>
        <dbReference type="SAM" id="Phobius"/>
    </source>
</evidence>
<evidence type="ECO:0000256" key="8">
    <source>
        <dbReference type="ARBA" id="ARBA00023012"/>
    </source>
</evidence>
<dbReference type="AlphaFoldDB" id="A0A1V1PDI5"/>
<keyword evidence="4" id="KW-0808">Transferase</keyword>
<dbReference type="PANTHER" id="PTHR45339:SF3">
    <property type="entry name" value="HISTIDINE KINASE"/>
    <property type="match status" value="1"/>
</dbReference>
<evidence type="ECO:0000313" key="16">
    <source>
        <dbReference type="Proteomes" id="UP000189670"/>
    </source>
</evidence>
<feature type="domain" description="Response regulatory" evidence="14">
    <location>
        <begin position="484"/>
        <end position="596"/>
    </location>
</feature>
<evidence type="ECO:0000256" key="4">
    <source>
        <dbReference type="ARBA" id="ARBA00022679"/>
    </source>
</evidence>
<dbReference type="FunFam" id="3.30.565.10:FF:000010">
    <property type="entry name" value="Sensor histidine kinase RcsC"/>
    <property type="match status" value="1"/>
</dbReference>
<evidence type="ECO:0000259" key="13">
    <source>
        <dbReference type="PROSITE" id="PS50109"/>
    </source>
</evidence>
<dbReference type="GO" id="GO:0000155">
    <property type="term" value="F:phosphorelay sensor kinase activity"/>
    <property type="evidence" value="ECO:0007669"/>
    <property type="project" value="InterPro"/>
</dbReference>
<feature type="transmembrane region" description="Helical" evidence="12">
    <location>
        <begin position="12"/>
        <end position="34"/>
    </location>
</feature>
<dbReference type="SMART" id="SM00387">
    <property type="entry name" value="HATPase_c"/>
    <property type="match status" value="1"/>
</dbReference>
<dbReference type="SUPFAM" id="SSF52172">
    <property type="entry name" value="CheY-like"/>
    <property type="match status" value="1"/>
</dbReference>
<dbReference type="InterPro" id="IPR001789">
    <property type="entry name" value="Sig_transdc_resp-reg_receiver"/>
</dbReference>
<reference evidence="16" key="1">
    <citation type="submission" date="2012-11" db="EMBL/GenBank/DDBJ databases">
        <authorList>
            <person name="Lucero-Rivera Y.E."/>
            <person name="Tovar-Ramirez D."/>
        </authorList>
    </citation>
    <scope>NUCLEOTIDE SEQUENCE [LARGE SCALE GENOMIC DNA]</scope>
    <source>
        <strain evidence="16">Araruama</strain>
    </source>
</reference>
<dbReference type="CDD" id="cd16922">
    <property type="entry name" value="HATPase_EvgS-ArcB-TorS-like"/>
    <property type="match status" value="1"/>
</dbReference>
<proteinExistence type="predicted"/>
<sequence length="601" mass="68233">MTYSQHKRWIFFRTLLLLIFVNGVVCASLAYFSIEHHRYYETQFAREHALYLSDLCKKYLQQKNEFDLKNHLSIVLKKDPSLLYLWIAHEGKPLVQIFSSEASRDVMGSNLSPEESLSVNRASDANGNTFLDIAVKIGKTQSVLHMGVSHEIMNKRLITVIQFIAVFFIITLVVSVYLSSRLSRRSFIEIKQLSTQIDTIKPELQRARQAAEVAKNAKKQFLSNMSHEIRTPMNGVIGMTTLLLDTPLTDEQREYVEIIQSSGEILMRVLNDILEFSSTQTSKIELDTSAFNLKQIIETSLNRITKKAEQKELELSHLIYRNVPQCVKGDAGRLRQVLVYLLDNAIKFTDSGEVILRVRVDENIGQKTRIKFSITDTGIGIPKNRMNYLFESFSQVDNSMSRKHSGAGMGLAMSKKIVELMKGEIGVQSIENEGSTFWFTALFELVSENECQELLENMPPVQQLETKTEQPQPIQTEKTASRRHVLIVEENIVNQRLAVHTLKNAGFRADAVSTMDEAKSNVSLIDFDLLFISSLLPGNGCLNLVSHIRNDLSDPNIPIVIMHDKSTRPKFEDPVNGFIQKPLNPDTLSNFFLELKQDKSG</sequence>
<accession>A0A1V1PDI5</accession>
<dbReference type="Pfam" id="PF02518">
    <property type="entry name" value="HATPase_c"/>
    <property type="match status" value="1"/>
</dbReference>
<dbReference type="EMBL" id="ATBP01000108">
    <property type="protein sequence ID" value="ETR72838.1"/>
    <property type="molecule type" value="Genomic_DNA"/>
</dbReference>
<dbReference type="Proteomes" id="UP000189670">
    <property type="component" value="Unassembled WGS sequence"/>
</dbReference>
<keyword evidence="12" id="KW-1133">Transmembrane helix</keyword>
<comment type="catalytic activity">
    <reaction evidence="1">
        <text>ATP + protein L-histidine = ADP + protein N-phospho-L-histidine.</text>
        <dbReference type="EC" id="2.7.13.3"/>
    </reaction>
</comment>
<feature type="transmembrane region" description="Helical" evidence="12">
    <location>
        <begin position="157"/>
        <end position="178"/>
    </location>
</feature>
<organism evidence="15 16">
    <name type="scientific">Candidatus Magnetoglobus multicellularis str. Araruama</name>
    <dbReference type="NCBI Taxonomy" id="890399"/>
    <lineage>
        <taxon>Bacteria</taxon>
        <taxon>Pseudomonadati</taxon>
        <taxon>Thermodesulfobacteriota</taxon>
        <taxon>Desulfobacteria</taxon>
        <taxon>Desulfobacterales</taxon>
        <taxon>Desulfobacteraceae</taxon>
        <taxon>Candidatus Magnetoglobus</taxon>
    </lineage>
</organism>
<dbReference type="PRINTS" id="PR00344">
    <property type="entry name" value="BCTRLSENSOR"/>
</dbReference>
<dbReference type="GO" id="GO:0005524">
    <property type="term" value="F:ATP binding"/>
    <property type="evidence" value="ECO:0007669"/>
    <property type="project" value="UniProtKB-KW"/>
</dbReference>
<dbReference type="CDD" id="cd00082">
    <property type="entry name" value="HisKA"/>
    <property type="match status" value="1"/>
</dbReference>
<keyword evidence="3" id="KW-0597">Phosphoprotein</keyword>
<dbReference type="InterPro" id="IPR005467">
    <property type="entry name" value="His_kinase_dom"/>
</dbReference>
<evidence type="ECO:0000256" key="5">
    <source>
        <dbReference type="ARBA" id="ARBA00022741"/>
    </source>
</evidence>
<evidence type="ECO:0000256" key="10">
    <source>
        <dbReference type="ARBA" id="ARBA00068150"/>
    </source>
</evidence>
<evidence type="ECO:0000256" key="1">
    <source>
        <dbReference type="ARBA" id="ARBA00000085"/>
    </source>
</evidence>
<dbReference type="InterPro" id="IPR011006">
    <property type="entry name" value="CheY-like_superfamily"/>
</dbReference>
<dbReference type="InterPro" id="IPR004358">
    <property type="entry name" value="Sig_transdc_His_kin-like_C"/>
</dbReference>
<dbReference type="InterPro" id="IPR003661">
    <property type="entry name" value="HisK_dim/P_dom"/>
</dbReference>
<evidence type="ECO:0000259" key="14">
    <source>
        <dbReference type="PROSITE" id="PS50110"/>
    </source>
</evidence>
<dbReference type="Gene3D" id="3.40.50.2300">
    <property type="match status" value="1"/>
</dbReference>
<dbReference type="FunFam" id="1.10.287.130:FF:000002">
    <property type="entry name" value="Two-component osmosensing histidine kinase"/>
    <property type="match status" value="1"/>
</dbReference>
<keyword evidence="12" id="KW-0812">Transmembrane</keyword>
<dbReference type="SUPFAM" id="SSF55874">
    <property type="entry name" value="ATPase domain of HSP90 chaperone/DNA topoisomerase II/histidine kinase"/>
    <property type="match status" value="1"/>
</dbReference>
<feature type="domain" description="Histidine kinase" evidence="13">
    <location>
        <begin position="224"/>
        <end position="445"/>
    </location>
</feature>
<evidence type="ECO:0000256" key="11">
    <source>
        <dbReference type="PROSITE-ProRule" id="PRU00169"/>
    </source>
</evidence>
<evidence type="ECO:0000256" key="2">
    <source>
        <dbReference type="ARBA" id="ARBA00012438"/>
    </source>
</evidence>
<comment type="caution">
    <text evidence="11">Lacks conserved residue(s) required for the propagation of feature annotation.</text>
</comment>
<dbReference type="SUPFAM" id="SSF47384">
    <property type="entry name" value="Homodimeric domain of signal transducing histidine kinase"/>
    <property type="match status" value="1"/>
</dbReference>
<evidence type="ECO:0000313" key="15">
    <source>
        <dbReference type="EMBL" id="ETR72838.1"/>
    </source>
</evidence>
<dbReference type="PROSITE" id="PS50109">
    <property type="entry name" value="HIS_KIN"/>
    <property type="match status" value="1"/>
</dbReference>
<keyword evidence="5" id="KW-0547">Nucleotide-binding</keyword>
<gene>
    <name evidence="15" type="ORF">OMM_01396</name>
</gene>
<keyword evidence="12" id="KW-0472">Membrane</keyword>
<dbReference type="InterPro" id="IPR003594">
    <property type="entry name" value="HATPase_dom"/>
</dbReference>
<dbReference type="Gene3D" id="1.10.287.130">
    <property type="match status" value="1"/>
</dbReference>
<dbReference type="Pfam" id="PF00072">
    <property type="entry name" value="Response_reg"/>
    <property type="match status" value="1"/>
</dbReference>
<protein>
    <recommendedName>
        <fullName evidence="10">Sensory/regulatory protein RpfC</fullName>
        <ecNumber evidence="2">2.7.13.3</ecNumber>
    </recommendedName>
</protein>
<keyword evidence="7" id="KW-0067">ATP-binding</keyword>
<dbReference type="PANTHER" id="PTHR45339">
    <property type="entry name" value="HYBRID SIGNAL TRANSDUCTION HISTIDINE KINASE J"/>
    <property type="match status" value="1"/>
</dbReference>
<dbReference type="EC" id="2.7.13.3" evidence="2"/>
<keyword evidence="8" id="KW-0902">Two-component regulatory system</keyword>
<dbReference type="PROSITE" id="PS50110">
    <property type="entry name" value="RESPONSE_REGULATORY"/>
    <property type="match status" value="1"/>
</dbReference>
<evidence type="ECO:0000256" key="3">
    <source>
        <dbReference type="ARBA" id="ARBA00022553"/>
    </source>
</evidence>
<comment type="caution">
    <text evidence="15">The sequence shown here is derived from an EMBL/GenBank/DDBJ whole genome shotgun (WGS) entry which is preliminary data.</text>
</comment>
<evidence type="ECO:0000256" key="6">
    <source>
        <dbReference type="ARBA" id="ARBA00022777"/>
    </source>
</evidence>
<evidence type="ECO:0000256" key="7">
    <source>
        <dbReference type="ARBA" id="ARBA00022840"/>
    </source>
</evidence>
<dbReference type="InterPro" id="IPR036890">
    <property type="entry name" value="HATPase_C_sf"/>
</dbReference>
<dbReference type="SMART" id="SM00388">
    <property type="entry name" value="HisKA"/>
    <property type="match status" value="1"/>
</dbReference>
<dbReference type="InterPro" id="IPR036097">
    <property type="entry name" value="HisK_dim/P_sf"/>
</dbReference>